<name>A0A6A5UGI4_9PLEO</name>
<evidence type="ECO:0000313" key="1">
    <source>
        <dbReference type="EMBL" id="KAF1963744.1"/>
    </source>
</evidence>
<dbReference type="Pfam" id="PF03659">
    <property type="entry name" value="Glyco_hydro_71"/>
    <property type="match status" value="1"/>
</dbReference>
<dbReference type="CDD" id="cd11577">
    <property type="entry name" value="GH71"/>
    <property type="match status" value="1"/>
</dbReference>
<organism evidence="1 2">
    <name type="scientific">Byssothecium circinans</name>
    <dbReference type="NCBI Taxonomy" id="147558"/>
    <lineage>
        <taxon>Eukaryota</taxon>
        <taxon>Fungi</taxon>
        <taxon>Dikarya</taxon>
        <taxon>Ascomycota</taxon>
        <taxon>Pezizomycotina</taxon>
        <taxon>Dothideomycetes</taxon>
        <taxon>Pleosporomycetidae</taxon>
        <taxon>Pleosporales</taxon>
        <taxon>Massarineae</taxon>
        <taxon>Massarinaceae</taxon>
        <taxon>Byssothecium</taxon>
    </lineage>
</organism>
<dbReference type="InterPro" id="IPR005197">
    <property type="entry name" value="Glyco_hydro_71"/>
</dbReference>
<evidence type="ECO:0000313" key="2">
    <source>
        <dbReference type="Proteomes" id="UP000800035"/>
    </source>
</evidence>
<dbReference type="EMBL" id="ML976977">
    <property type="protein sequence ID" value="KAF1963744.1"/>
    <property type="molecule type" value="Genomic_DNA"/>
</dbReference>
<accession>A0A6A5UGI4</accession>
<evidence type="ECO:0008006" key="3">
    <source>
        <dbReference type="Google" id="ProtNLM"/>
    </source>
</evidence>
<dbReference type="OrthoDB" id="3257981at2759"/>
<gene>
    <name evidence="1" type="ORF">CC80DRAFT_12420</name>
</gene>
<sequence>MIGEITDAHTKQDIVDAKVLGIDAFALNINKLEPWATNTVDRLFKNADDLGFSLFFSFDMAEGAGYFTSPDQFQSYLKPFLSRKSYFKHLNKSLVSTFGGEKVTSAQWSSFKKTLGGDILVIPGFYQNPATASVFANLADIDGIFNWNAWPTAQQGKTKVPLTDDQTFLTTATAAKKLFILGISPLQFKHIDASTQNWYLRGEDNLEIRLEQALALQPHMIELQTWNDAGESHYMGNIWPEPMASADAIHKYVDGYDHKGYWQILPAFIRAWKAGETTTANMVPTNGEVAQGAFWHHTLTVGADCSADALGAPRNRGSAEDVVSGVVLVAKGKTGLTAVVRNGDRELGRVKLGEGYNKFKVAGLGAGKVQVEVWEGRTLVVGGYGPMEVGIEGKVCNYNFQVVGLGVK</sequence>
<dbReference type="Gene3D" id="3.20.20.80">
    <property type="entry name" value="Glycosidases"/>
    <property type="match status" value="1"/>
</dbReference>
<proteinExistence type="predicted"/>
<keyword evidence="2" id="KW-1185">Reference proteome</keyword>
<dbReference type="AlphaFoldDB" id="A0A6A5UGI4"/>
<dbReference type="Proteomes" id="UP000800035">
    <property type="component" value="Unassembled WGS sequence"/>
</dbReference>
<protein>
    <recommendedName>
        <fullName evidence="3">Glycoside hydrolase</fullName>
    </recommendedName>
</protein>
<reference evidence="1" key="1">
    <citation type="journal article" date="2020" name="Stud. Mycol.">
        <title>101 Dothideomycetes genomes: a test case for predicting lifestyles and emergence of pathogens.</title>
        <authorList>
            <person name="Haridas S."/>
            <person name="Albert R."/>
            <person name="Binder M."/>
            <person name="Bloem J."/>
            <person name="Labutti K."/>
            <person name="Salamov A."/>
            <person name="Andreopoulos B."/>
            <person name="Baker S."/>
            <person name="Barry K."/>
            <person name="Bills G."/>
            <person name="Bluhm B."/>
            <person name="Cannon C."/>
            <person name="Castanera R."/>
            <person name="Culley D."/>
            <person name="Daum C."/>
            <person name="Ezra D."/>
            <person name="Gonzalez J."/>
            <person name="Henrissat B."/>
            <person name="Kuo A."/>
            <person name="Liang C."/>
            <person name="Lipzen A."/>
            <person name="Lutzoni F."/>
            <person name="Magnuson J."/>
            <person name="Mondo S."/>
            <person name="Nolan M."/>
            <person name="Ohm R."/>
            <person name="Pangilinan J."/>
            <person name="Park H.-J."/>
            <person name="Ramirez L."/>
            <person name="Alfaro M."/>
            <person name="Sun H."/>
            <person name="Tritt A."/>
            <person name="Yoshinaga Y."/>
            <person name="Zwiers L.-H."/>
            <person name="Turgeon B."/>
            <person name="Goodwin S."/>
            <person name="Spatafora J."/>
            <person name="Crous P."/>
            <person name="Grigoriev I."/>
        </authorList>
    </citation>
    <scope>NUCLEOTIDE SEQUENCE</scope>
    <source>
        <strain evidence="1">CBS 675.92</strain>
    </source>
</reference>
<dbReference type="GO" id="GO:0051118">
    <property type="term" value="F:glucan endo-1,3-alpha-glucosidase activity"/>
    <property type="evidence" value="ECO:0007669"/>
    <property type="project" value="InterPro"/>
</dbReference>